<dbReference type="GeneID" id="30195828"/>
<name>A0A1E3IJM9_9TREE</name>
<dbReference type="OrthoDB" id="444592at2759"/>
<comment type="caution">
    <text evidence="1">The sequence shown here is derived from an EMBL/GenBank/DDBJ whole genome shotgun (WGS) entry which is preliminary data.</text>
</comment>
<gene>
    <name evidence="1" type="ORF">L198_06616</name>
</gene>
<evidence type="ECO:0000313" key="1">
    <source>
        <dbReference type="EMBL" id="ODN88814.1"/>
    </source>
</evidence>
<keyword evidence="2" id="KW-1185">Reference proteome</keyword>
<evidence type="ECO:0000313" key="2">
    <source>
        <dbReference type="Proteomes" id="UP000094819"/>
    </source>
</evidence>
<dbReference type="RefSeq" id="XP_019029372.1">
    <property type="nucleotide sequence ID" value="XM_019178671.1"/>
</dbReference>
<sequence>MMTSCLMEGAHPAPAFDLIVVLKLQEGPLAPRPSVHHSILTQYLVTPWSLSSARPRLSHLCFEDFQELMEISGSGLRTRIQSSSLRYILWYKLQADHLPDHSKPRSKSSLRPVSLPTLHQNIALHDQPPEMRLTAFAFNADSRAYPEAWLFLGKGYIWKIELGGCQWAEASNSANVSASNASTSPSTTSSFNGNAVNANATAVEGF</sequence>
<dbReference type="Proteomes" id="UP000094819">
    <property type="component" value="Unassembled WGS sequence"/>
</dbReference>
<dbReference type="AlphaFoldDB" id="A0A1E3IJM9"/>
<reference evidence="1 2" key="1">
    <citation type="submission" date="2016-06" db="EMBL/GenBank/DDBJ databases">
        <title>Evolution of pathogenesis and genome organization in the Tremellales.</title>
        <authorList>
            <person name="Cuomo C."/>
            <person name="Litvintseva A."/>
            <person name="Heitman J."/>
            <person name="Chen Y."/>
            <person name="Sun S."/>
            <person name="Springer D."/>
            <person name="Dromer F."/>
            <person name="Young S."/>
            <person name="Zeng Q."/>
            <person name="Chapman S."/>
            <person name="Gujja S."/>
            <person name="Saif S."/>
            <person name="Birren B."/>
        </authorList>
    </citation>
    <scope>NUCLEOTIDE SEQUENCE [LARGE SCALE GENOMIC DNA]</scope>
    <source>
        <strain evidence="1 2">CBS 7118</strain>
    </source>
</reference>
<organism evidence="1 2">
    <name type="scientific">Cryptococcus wingfieldii CBS 7118</name>
    <dbReference type="NCBI Taxonomy" id="1295528"/>
    <lineage>
        <taxon>Eukaryota</taxon>
        <taxon>Fungi</taxon>
        <taxon>Dikarya</taxon>
        <taxon>Basidiomycota</taxon>
        <taxon>Agaricomycotina</taxon>
        <taxon>Tremellomycetes</taxon>
        <taxon>Tremellales</taxon>
        <taxon>Cryptococcaceae</taxon>
        <taxon>Cryptococcus</taxon>
    </lineage>
</organism>
<protein>
    <submittedName>
        <fullName evidence="1">Uncharacterized protein</fullName>
    </submittedName>
</protein>
<accession>A0A1E3IJM9</accession>
<dbReference type="EMBL" id="AWGH01000024">
    <property type="protein sequence ID" value="ODN88814.1"/>
    <property type="molecule type" value="Genomic_DNA"/>
</dbReference>
<proteinExistence type="predicted"/>